<sequence length="84" mass="9831">MYVSTDSSSTQYIQYAERDSKTLDGTGKDDYRSTIPRIVFFIGTDSIHLYQQYLKRRPLEMMNADSPFYLTPIPMQQQIETSHI</sequence>
<dbReference type="Proteomes" id="UP001195483">
    <property type="component" value="Unassembled WGS sequence"/>
</dbReference>
<dbReference type="AlphaFoldDB" id="A0AAE0VHB3"/>
<name>A0AAE0VHB3_9BIVA</name>
<organism evidence="1 2">
    <name type="scientific">Potamilus streckersoni</name>
    <dbReference type="NCBI Taxonomy" id="2493646"/>
    <lineage>
        <taxon>Eukaryota</taxon>
        <taxon>Metazoa</taxon>
        <taxon>Spiralia</taxon>
        <taxon>Lophotrochozoa</taxon>
        <taxon>Mollusca</taxon>
        <taxon>Bivalvia</taxon>
        <taxon>Autobranchia</taxon>
        <taxon>Heteroconchia</taxon>
        <taxon>Palaeoheterodonta</taxon>
        <taxon>Unionida</taxon>
        <taxon>Unionoidea</taxon>
        <taxon>Unionidae</taxon>
        <taxon>Ambleminae</taxon>
        <taxon>Lampsilini</taxon>
        <taxon>Potamilus</taxon>
    </lineage>
</organism>
<dbReference type="EMBL" id="JAEAOA010000709">
    <property type="protein sequence ID" value="KAK3578263.1"/>
    <property type="molecule type" value="Genomic_DNA"/>
</dbReference>
<evidence type="ECO:0000313" key="1">
    <source>
        <dbReference type="EMBL" id="KAK3578263.1"/>
    </source>
</evidence>
<reference evidence="1" key="2">
    <citation type="journal article" date="2021" name="Genome Biol. Evol.">
        <title>Developing a high-quality reference genome for a parasitic bivalve with doubly uniparental inheritance (Bivalvia: Unionida).</title>
        <authorList>
            <person name="Smith C.H."/>
        </authorList>
    </citation>
    <scope>NUCLEOTIDE SEQUENCE</scope>
    <source>
        <strain evidence="1">CHS0354</strain>
        <tissue evidence="1">Mantle</tissue>
    </source>
</reference>
<reference evidence="1" key="3">
    <citation type="submission" date="2023-05" db="EMBL/GenBank/DDBJ databases">
        <authorList>
            <person name="Smith C.H."/>
        </authorList>
    </citation>
    <scope>NUCLEOTIDE SEQUENCE</scope>
    <source>
        <strain evidence="1">CHS0354</strain>
        <tissue evidence="1">Mantle</tissue>
    </source>
</reference>
<protein>
    <submittedName>
        <fullName evidence="1">Uncharacterized protein</fullName>
    </submittedName>
</protein>
<keyword evidence="2" id="KW-1185">Reference proteome</keyword>
<feature type="non-terminal residue" evidence="1">
    <location>
        <position position="84"/>
    </location>
</feature>
<comment type="caution">
    <text evidence="1">The sequence shown here is derived from an EMBL/GenBank/DDBJ whole genome shotgun (WGS) entry which is preliminary data.</text>
</comment>
<gene>
    <name evidence="1" type="ORF">CHS0354_011587</name>
</gene>
<reference evidence="1" key="1">
    <citation type="journal article" date="2021" name="Genome Biol. Evol.">
        <title>A High-Quality Reference Genome for a Parasitic Bivalve with Doubly Uniparental Inheritance (Bivalvia: Unionida).</title>
        <authorList>
            <person name="Smith C.H."/>
        </authorList>
    </citation>
    <scope>NUCLEOTIDE SEQUENCE</scope>
    <source>
        <strain evidence="1">CHS0354</strain>
    </source>
</reference>
<proteinExistence type="predicted"/>
<accession>A0AAE0VHB3</accession>
<evidence type="ECO:0000313" key="2">
    <source>
        <dbReference type="Proteomes" id="UP001195483"/>
    </source>
</evidence>